<evidence type="ECO:0000313" key="5">
    <source>
        <dbReference type="EMBL" id="MBM3089274.1"/>
    </source>
</evidence>
<dbReference type="SUPFAM" id="SSF46785">
    <property type="entry name" value="Winged helix' DNA-binding domain"/>
    <property type="match status" value="1"/>
</dbReference>
<dbReference type="NCBIfam" id="NF033788">
    <property type="entry name" value="HTH_metalloreg"/>
    <property type="match status" value="1"/>
</dbReference>
<keyword evidence="2" id="KW-0238">DNA-binding</keyword>
<dbReference type="InterPro" id="IPR051011">
    <property type="entry name" value="Metal_resp_trans_reg"/>
</dbReference>
<organism evidence="5 6">
    <name type="scientific">Ensifer canadensis</name>
    <dbReference type="NCBI Taxonomy" id="555315"/>
    <lineage>
        <taxon>Bacteria</taxon>
        <taxon>Pseudomonadati</taxon>
        <taxon>Pseudomonadota</taxon>
        <taxon>Alphaproteobacteria</taxon>
        <taxon>Hyphomicrobiales</taxon>
        <taxon>Rhizobiaceae</taxon>
        <taxon>Sinorhizobium/Ensifer group</taxon>
        <taxon>Ensifer</taxon>
    </lineage>
</organism>
<evidence type="ECO:0000256" key="3">
    <source>
        <dbReference type="ARBA" id="ARBA00023163"/>
    </source>
</evidence>
<name>A0AAW4FE30_9HYPH</name>
<evidence type="ECO:0000256" key="2">
    <source>
        <dbReference type="ARBA" id="ARBA00023125"/>
    </source>
</evidence>
<reference evidence="5 6" key="1">
    <citation type="submission" date="2020-01" db="EMBL/GenBank/DDBJ databases">
        <title>Draft genome assembly of Ensifer adhaerens T173.</title>
        <authorList>
            <person name="Craig J.E."/>
            <person name="Stinchcombe J.R."/>
        </authorList>
    </citation>
    <scope>NUCLEOTIDE SEQUENCE [LARGE SCALE GENOMIC DNA]</scope>
    <source>
        <strain evidence="5 6">T173</strain>
    </source>
</reference>
<evidence type="ECO:0000313" key="6">
    <source>
        <dbReference type="Proteomes" id="UP000744980"/>
    </source>
</evidence>
<dbReference type="GO" id="GO:0003700">
    <property type="term" value="F:DNA-binding transcription factor activity"/>
    <property type="evidence" value="ECO:0007669"/>
    <property type="project" value="InterPro"/>
</dbReference>
<dbReference type="InterPro" id="IPR036388">
    <property type="entry name" value="WH-like_DNA-bd_sf"/>
</dbReference>
<dbReference type="Pfam" id="PF12840">
    <property type="entry name" value="HTH_20"/>
    <property type="match status" value="1"/>
</dbReference>
<protein>
    <submittedName>
        <fullName evidence="5">Metalloregulator ArsR/SmtB family transcription factor</fullName>
    </submittedName>
</protein>
<dbReference type="EMBL" id="WXFA01000001">
    <property type="protein sequence ID" value="MBM3089274.1"/>
    <property type="molecule type" value="Genomic_DNA"/>
</dbReference>
<dbReference type="PANTHER" id="PTHR43132:SF2">
    <property type="entry name" value="ARSENICAL RESISTANCE OPERON REPRESSOR ARSR-RELATED"/>
    <property type="match status" value="1"/>
</dbReference>
<keyword evidence="6" id="KW-1185">Reference proteome</keyword>
<dbReference type="GO" id="GO:0003677">
    <property type="term" value="F:DNA binding"/>
    <property type="evidence" value="ECO:0007669"/>
    <property type="project" value="UniProtKB-KW"/>
</dbReference>
<gene>
    <name evidence="5" type="ORF">GFB56_00380</name>
</gene>
<dbReference type="InterPro" id="IPR001845">
    <property type="entry name" value="HTH_ArsR_DNA-bd_dom"/>
</dbReference>
<dbReference type="PANTHER" id="PTHR43132">
    <property type="entry name" value="ARSENICAL RESISTANCE OPERON REPRESSOR ARSR-RELATED"/>
    <property type="match status" value="1"/>
</dbReference>
<dbReference type="Gene3D" id="1.10.10.10">
    <property type="entry name" value="Winged helix-like DNA-binding domain superfamily/Winged helix DNA-binding domain"/>
    <property type="match status" value="1"/>
</dbReference>
<feature type="domain" description="HTH arsR-type" evidence="4">
    <location>
        <begin position="1"/>
        <end position="95"/>
    </location>
</feature>
<comment type="caution">
    <text evidence="5">The sequence shown here is derived from an EMBL/GenBank/DDBJ whole genome shotgun (WGS) entry which is preliminary data.</text>
</comment>
<keyword evidence="1" id="KW-0805">Transcription regulation</keyword>
<proteinExistence type="predicted"/>
<dbReference type="SMART" id="SM00418">
    <property type="entry name" value="HTH_ARSR"/>
    <property type="match status" value="1"/>
</dbReference>
<dbReference type="RefSeq" id="WP_025426894.1">
    <property type="nucleotide sequence ID" value="NZ_CP083370.1"/>
</dbReference>
<dbReference type="InterPro" id="IPR036390">
    <property type="entry name" value="WH_DNA-bd_sf"/>
</dbReference>
<evidence type="ECO:0000256" key="1">
    <source>
        <dbReference type="ARBA" id="ARBA00023015"/>
    </source>
</evidence>
<accession>A0AAW4FE30</accession>
<evidence type="ECO:0000259" key="4">
    <source>
        <dbReference type="PROSITE" id="PS50987"/>
    </source>
</evidence>
<keyword evidence="3" id="KW-0804">Transcription</keyword>
<sequence length="106" mass="11509">MIIEKAASQLEAIGNVTRLQIYRALVRAGEDGLPVGKLQEKLEIPASTLSHHLKRLVDTGLVIQDRQATTLICTANYKHMNALIGYLADECCADAACSKQTDETVA</sequence>
<dbReference type="AlphaFoldDB" id="A0AAW4FE30"/>
<dbReference type="CDD" id="cd00090">
    <property type="entry name" value="HTH_ARSR"/>
    <property type="match status" value="1"/>
</dbReference>
<dbReference type="InterPro" id="IPR011991">
    <property type="entry name" value="ArsR-like_HTH"/>
</dbReference>
<dbReference type="PROSITE" id="PS50987">
    <property type="entry name" value="HTH_ARSR_2"/>
    <property type="match status" value="1"/>
</dbReference>
<dbReference type="Proteomes" id="UP000744980">
    <property type="component" value="Unassembled WGS sequence"/>
</dbReference>